<dbReference type="InterPro" id="IPR012296">
    <property type="entry name" value="Nuclease_put_TT1808"/>
</dbReference>
<feature type="domain" description="Putative restriction endonuclease" evidence="1">
    <location>
        <begin position="12"/>
        <end position="181"/>
    </location>
</feature>
<evidence type="ECO:0000313" key="3">
    <source>
        <dbReference type="Proteomes" id="UP000593846"/>
    </source>
</evidence>
<keyword evidence="2" id="KW-0255">Endonuclease</keyword>
<dbReference type="KEGG" id="aee:IM676_00080"/>
<name>A0A7S6U6D2_9CYAN</name>
<dbReference type="AlphaFoldDB" id="A0A7S6U6D2"/>
<organism evidence="2 3">
    <name type="scientific">Anabaenopsis elenkinii CCIBt3563</name>
    <dbReference type="NCBI Taxonomy" id="2779889"/>
    <lineage>
        <taxon>Bacteria</taxon>
        <taxon>Bacillati</taxon>
        <taxon>Cyanobacteriota</taxon>
        <taxon>Cyanophyceae</taxon>
        <taxon>Nostocales</taxon>
        <taxon>Nodulariaceae</taxon>
        <taxon>Anabaenopsis</taxon>
    </lineage>
</organism>
<sequence>MSVQLLRRKFTVEEYHKMVESEILTENDRVELIRGEILEMSPIGTKHAACVNRLVNLLVQLLGKQVIVAAQNPVVLNNNSEPQPDVALLKHRDDFYETAHPQSEDIFLLIEVSDSTLMYDREEKIPLYAQAKIMEVWLVDINSQTVEVYQQPTDTGYQLRRKFTAGQNLTILALPDVNITVNQILVSPSLRFN</sequence>
<dbReference type="CDD" id="cd06260">
    <property type="entry name" value="DUF820-like"/>
    <property type="match status" value="1"/>
</dbReference>
<dbReference type="Proteomes" id="UP000593846">
    <property type="component" value="Chromosome"/>
</dbReference>
<dbReference type="PANTHER" id="PTHR35400">
    <property type="entry name" value="SLR1083 PROTEIN"/>
    <property type="match status" value="1"/>
</dbReference>
<dbReference type="InterPro" id="IPR008538">
    <property type="entry name" value="Uma2"/>
</dbReference>
<dbReference type="RefSeq" id="WP_200988425.1">
    <property type="nucleotide sequence ID" value="NZ_CP063311.1"/>
</dbReference>
<keyword evidence="2" id="KW-0540">Nuclease</keyword>
<evidence type="ECO:0000313" key="2">
    <source>
        <dbReference type="EMBL" id="QOV22813.1"/>
    </source>
</evidence>
<dbReference type="Pfam" id="PF05685">
    <property type="entry name" value="Uma2"/>
    <property type="match status" value="1"/>
</dbReference>
<dbReference type="GO" id="GO:0004519">
    <property type="term" value="F:endonuclease activity"/>
    <property type="evidence" value="ECO:0007669"/>
    <property type="project" value="UniProtKB-KW"/>
</dbReference>
<keyword evidence="2" id="KW-0378">Hydrolase</keyword>
<dbReference type="Gene3D" id="3.90.1570.10">
    <property type="entry name" value="tt1808, chain A"/>
    <property type="match status" value="1"/>
</dbReference>
<protein>
    <submittedName>
        <fullName evidence="2">Uma2 family endonuclease</fullName>
    </submittedName>
</protein>
<accession>A0A7S6U6D2</accession>
<gene>
    <name evidence="2" type="ORF">IM676_00080</name>
</gene>
<dbReference type="EMBL" id="CP063311">
    <property type="protein sequence ID" value="QOV22813.1"/>
    <property type="molecule type" value="Genomic_DNA"/>
</dbReference>
<dbReference type="PANTHER" id="PTHR35400:SF1">
    <property type="entry name" value="SLR1083 PROTEIN"/>
    <property type="match status" value="1"/>
</dbReference>
<proteinExistence type="predicted"/>
<reference evidence="3" key="1">
    <citation type="submission" date="2020-10" db="EMBL/GenBank/DDBJ databases">
        <title>Genome-based taxonomic classification of the species Anabaenopsis elenkinii.</title>
        <authorList>
            <person name="Delbaje E."/>
            <person name="Andreote A.P.D."/>
            <person name="Pellegrinetti T.A."/>
            <person name="Cruz R.B."/>
            <person name="Branco L.H.Z."/>
            <person name="Fiore M.F."/>
        </authorList>
    </citation>
    <scope>NUCLEOTIDE SEQUENCE [LARGE SCALE GENOMIC DNA]</scope>
    <source>
        <strain evidence="3">CCIBt3563</strain>
    </source>
</reference>
<dbReference type="InterPro" id="IPR011335">
    <property type="entry name" value="Restrct_endonuc-II-like"/>
</dbReference>
<evidence type="ECO:0000259" key="1">
    <source>
        <dbReference type="Pfam" id="PF05685"/>
    </source>
</evidence>
<dbReference type="SUPFAM" id="SSF52980">
    <property type="entry name" value="Restriction endonuclease-like"/>
    <property type="match status" value="1"/>
</dbReference>
<keyword evidence="3" id="KW-1185">Reference proteome</keyword>